<proteinExistence type="predicted"/>
<dbReference type="AlphaFoldDB" id="A0A8H5CW49"/>
<dbReference type="SUPFAM" id="SSF46565">
    <property type="entry name" value="Chaperone J-domain"/>
    <property type="match status" value="1"/>
</dbReference>
<comment type="caution">
    <text evidence="1">The sequence shown here is derived from an EMBL/GenBank/DDBJ whole genome shotgun (WGS) entry which is preliminary data.</text>
</comment>
<evidence type="ECO:0000313" key="2">
    <source>
        <dbReference type="Proteomes" id="UP000559256"/>
    </source>
</evidence>
<organism evidence="1 2">
    <name type="scientific">Tetrapyrgos nigripes</name>
    <dbReference type="NCBI Taxonomy" id="182062"/>
    <lineage>
        <taxon>Eukaryota</taxon>
        <taxon>Fungi</taxon>
        <taxon>Dikarya</taxon>
        <taxon>Basidiomycota</taxon>
        <taxon>Agaricomycotina</taxon>
        <taxon>Agaricomycetes</taxon>
        <taxon>Agaricomycetidae</taxon>
        <taxon>Agaricales</taxon>
        <taxon>Marasmiineae</taxon>
        <taxon>Marasmiaceae</taxon>
        <taxon>Tetrapyrgos</taxon>
    </lineage>
</organism>
<protein>
    <submittedName>
        <fullName evidence="1">Uncharacterized protein</fullName>
    </submittedName>
</protein>
<dbReference type="InterPro" id="IPR036869">
    <property type="entry name" value="J_dom_sf"/>
</dbReference>
<evidence type="ECO:0000313" key="1">
    <source>
        <dbReference type="EMBL" id="KAF5348196.1"/>
    </source>
</evidence>
<dbReference type="EMBL" id="JAACJM010000087">
    <property type="protein sequence ID" value="KAF5348196.1"/>
    <property type="molecule type" value="Genomic_DNA"/>
</dbReference>
<reference evidence="1 2" key="1">
    <citation type="journal article" date="2020" name="ISME J.">
        <title>Uncovering the hidden diversity of litter-decomposition mechanisms in mushroom-forming fungi.</title>
        <authorList>
            <person name="Floudas D."/>
            <person name="Bentzer J."/>
            <person name="Ahren D."/>
            <person name="Johansson T."/>
            <person name="Persson P."/>
            <person name="Tunlid A."/>
        </authorList>
    </citation>
    <scope>NUCLEOTIDE SEQUENCE [LARGE SCALE GENOMIC DNA]</scope>
    <source>
        <strain evidence="1 2">CBS 291.85</strain>
    </source>
</reference>
<accession>A0A8H5CW49</accession>
<sequence>MIGSDEVHVNETIKGVEQNNVRSSWLVANMIYDPSHASQVLGIKMSSSEKQIKLHFKNLSEIYHPNKVRETVNESLRGYFGLFHRDYKGIQSSTLPGLRTSFRS</sequence>
<keyword evidence="2" id="KW-1185">Reference proteome</keyword>
<gene>
    <name evidence="1" type="ORF">D9758_014668</name>
</gene>
<dbReference type="Proteomes" id="UP000559256">
    <property type="component" value="Unassembled WGS sequence"/>
</dbReference>
<name>A0A8H5CW49_9AGAR</name>
<dbReference type="OrthoDB" id="1734229at2759"/>